<comment type="similarity">
    <text evidence="2">Belongs to the choline/ethanolamine kinase family.</text>
</comment>
<organism evidence="5 6">
    <name type="scientific">Acaromyces ingoldii</name>
    <dbReference type="NCBI Taxonomy" id="215250"/>
    <lineage>
        <taxon>Eukaryota</taxon>
        <taxon>Fungi</taxon>
        <taxon>Dikarya</taxon>
        <taxon>Basidiomycota</taxon>
        <taxon>Ustilaginomycotina</taxon>
        <taxon>Exobasidiomycetes</taxon>
        <taxon>Exobasidiales</taxon>
        <taxon>Cryptobasidiaceae</taxon>
        <taxon>Acaromyces</taxon>
    </lineage>
</organism>
<dbReference type="InterPro" id="IPR002575">
    <property type="entry name" value="Aminoglycoside_PTrfase"/>
</dbReference>
<evidence type="ECO:0000259" key="4">
    <source>
        <dbReference type="Pfam" id="PF01636"/>
    </source>
</evidence>
<dbReference type="GeneID" id="37040106"/>
<dbReference type="SUPFAM" id="SSF56112">
    <property type="entry name" value="Protein kinase-like (PK-like)"/>
    <property type="match status" value="1"/>
</dbReference>
<dbReference type="PANTHER" id="PTHR22603">
    <property type="entry name" value="CHOLINE/ETHANOALAMINE KINASE"/>
    <property type="match status" value="1"/>
</dbReference>
<feature type="domain" description="Aminoglycoside phosphotransferase" evidence="4">
    <location>
        <begin position="32"/>
        <end position="273"/>
    </location>
</feature>
<dbReference type="RefSeq" id="XP_025375766.1">
    <property type="nucleotide sequence ID" value="XM_025518190.1"/>
</dbReference>
<dbReference type="Gene3D" id="3.30.200.20">
    <property type="entry name" value="Phosphorylase Kinase, domain 1"/>
    <property type="match status" value="1"/>
</dbReference>
<dbReference type="Pfam" id="PF01636">
    <property type="entry name" value="APH"/>
    <property type="match status" value="1"/>
</dbReference>
<keyword evidence="5" id="KW-0808">Transferase</keyword>
<evidence type="ECO:0000313" key="6">
    <source>
        <dbReference type="Proteomes" id="UP000245768"/>
    </source>
</evidence>
<sequence length="353" mass="38388">MGHGIGEELIGVEEAIGAIPSLARSSVAKSESLGGGLTNDNVLVTLSDGRRITLRRFRSSTTALLGYDRKAEEFCARRAHAAGVGPAVLGAVAAAEGGGHGGALALEFAPGTTLDNERMREILTSRDGSQSVITTIRRLHDRHRTEVDVPATIPGVFDPLQARQRYVDKARELRPNQDIWNGYKKAVARAAPILEALAHDSEAKVPCHNDLLAANFILGEGEDEEDSRRWTIIDYELAAMAEPCWELGNFVSECNLDDCPGVFATVARAYFTELDESARRTKEARIEAFSLVSKLTWAAWGALMHLQCPPPPASGEAFSFEDWSLERLQKATAYLRDEGRVSQLVSALRHGPA</sequence>
<name>A0A316YIW6_9BASI</name>
<gene>
    <name evidence="5" type="ORF">FA10DRAFT_166515</name>
</gene>
<dbReference type="EMBL" id="KZ819638">
    <property type="protein sequence ID" value="PWN88568.1"/>
    <property type="molecule type" value="Genomic_DNA"/>
</dbReference>
<dbReference type="STRING" id="215250.A0A316YIW6"/>
<dbReference type="Gene3D" id="3.90.1200.10">
    <property type="match status" value="1"/>
</dbReference>
<evidence type="ECO:0000313" key="5">
    <source>
        <dbReference type="EMBL" id="PWN88568.1"/>
    </source>
</evidence>
<evidence type="ECO:0000256" key="3">
    <source>
        <dbReference type="ARBA" id="ARBA00038874"/>
    </source>
</evidence>
<dbReference type="GO" id="GO:0004305">
    <property type="term" value="F:ethanolamine kinase activity"/>
    <property type="evidence" value="ECO:0007669"/>
    <property type="project" value="UniProtKB-EC"/>
</dbReference>
<evidence type="ECO:0000256" key="1">
    <source>
        <dbReference type="ARBA" id="ARBA00037883"/>
    </source>
</evidence>
<dbReference type="EC" id="2.7.1.82" evidence="3"/>
<reference evidence="5 6" key="1">
    <citation type="journal article" date="2018" name="Mol. Biol. Evol.">
        <title>Broad Genomic Sampling Reveals a Smut Pathogenic Ancestry of the Fungal Clade Ustilaginomycotina.</title>
        <authorList>
            <person name="Kijpornyongpan T."/>
            <person name="Mondo S.J."/>
            <person name="Barry K."/>
            <person name="Sandor L."/>
            <person name="Lee J."/>
            <person name="Lipzen A."/>
            <person name="Pangilinan J."/>
            <person name="LaButti K."/>
            <person name="Hainaut M."/>
            <person name="Henrissat B."/>
            <person name="Grigoriev I.V."/>
            <person name="Spatafora J.W."/>
            <person name="Aime M.C."/>
        </authorList>
    </citation>
    <scope>NUCLEOTIDE SEQUENCE [LARGE SCALE GENOMIC DNA]</scope>
    <source>
        <strain evidence="5 6">MCA 4198</strain>
    </source>
</reference>
<dbReference type="GO" id="GO:0006646">
    <property type="term" value="P:phosphatidylethanolamine biosynthetic process"/>
    <property type="evidence" value="ECO:0007669"/>
    <property type="project" value="TreeGrafter"/>
</dbReference>
<comment type="pathway">
    <text evidence="1">Phospholipid metabolism; phosphatidylethanolamine biosynthesis; phosphatidylethanolamine from ethanolamine: step 1/3.</text>
</comment>
<dbReference type="PANTHER" id="PTHR22603:SF66">
    <property type="entry name" value="ETHANOLAMINE KINASE"/>
    <property type="match status" value="1"/>
</dbReference>
<proteinExistence type="inferred from homology"/>
<protein>
    <recommendedName>
        <fullName evidence="3">ethanolamine kinase</fullName>
        <ecNumber evidence="3">2.7.1.82</ecNumber>
    </recommendedName>
</protein>
<keyword evidence="6" id="KW-1185">Reference proteome</keyword>
<evidence type="ECO:0000256" key="2">
    <source>
        <dbReference type="ARBA" id="ARBA00038211"/>
    </source>
</evidence>
<dbReference type="InParanoid" id="A0A316YIW6"/>
<accession>A0A316YIW6</accession>
<dbReference type="Proteomes" id="UP000245768">
    <property type="component" value="Unassembled WGS sequence"/>
</dbReference>
<dbReference type="GO" id="GO:0005737">
    <property type="term" value="C:cytoplasm"/>
    <property type="evidence" value="ECO:0007669"/>
    <property type="project" value="TreeGrafter"/>
</dbReference>
<dbReference type="AlphaFoldDB" id="A0A316YIW6"/>
<dbReference type="InterPro" id="IPR011009">
    <property type="entry name" value="Kinase-like_dom_sf"/>
</dbReference>
<keyword evidence="5" id="KW-0418">Kinase</keyword>
<dbReference type="OrthoDB" id="10267235at2759"/>